<gene>
    <name evidence="2" type="ORF">HSR6_2070</name>
    <name evidence="1" type="ORF">HTSR_1994</name>
</gene>
<reference evidence="2" key="3">
    <citation type="journal article" date="2017" name="ISME J.">
        <title>Discovery of anaerobic lithoheterotrophic haloarchaea, ubiquitous in hypersaline habitats.</title>
        <authorList>
            <person name="Sorokin D.Y."/>
            <person name="Messina E."/>
            <person name="Smedile F."/>
            <person name="Roman P."/>
            <person name="Damste J.S.S."/>
            <person name="Ciordia S."/>
            <person name="Mena M.C."/>
            <person name="Ferrer M."/>
            <person name="Golyshin P.N."/>
            <person name="Kublanov I.V."/>
            <person name="Samarov N.I."/>
            <person name="Toshchakov S.V."/>
            <person name="La Cono V."/>
            <person name="Yakimov M.M."/>
        </authorList>
    </citation>
    <scope>NUCLEOTIDE SEQUENCE</scope>
    <source>
        <strain evidence="2">HSR6</strain>
    </source>
</reference>
<evidence type="ECO:0000313" key="4">
    <source>
        <dbReference type="Proteomes" id="UP000186165"/>
    </source>
</evidence>
<reference evidence="1 3" key="1">
    <citation type="submission" date="2016-06" db="EMBL/GenBank/DDBJ databases">
        <title>Discovery of anaerobic lithoheterotrophic haloarchaeon capable of sulfur respiration by hydrogen and formate.</title>
        <authorList>
            <person name="Sorokin D.Y."/>
            <person name="Kublanov I.V."/>
            <person name="Roman P."/>
            <person name="Sinninghe Damste J.S."/>
            <person name="Golyshin P.N."/>
            <person name="Rojo D."/>
            <person name="Ciordia S."/>
            <person name="Mena Md.C."/>
            <person name="Ferrer M."/>
            <person name="Smedile F."/>
            <person name="Messina E."/>
            <person name="La Cono V."/>
            <person name="Yakimov M.M."/>
        </authorList>
    </citation>
    <scope>NUCLEOTIDE SEQUENCE [LARGE SCALE GENOMIC DNA]</scope>
    <source>
        <strain evidence="1 3">HTSR1</strain>
    </source>
</reference>
<evidence type="ECO:0000313" key="3">
    <source>
        <dbReference type="Proteomes" id="UP000185608"/>
    </source>
</evidence>
<dbReference type="AlphaFoldDB" id="A0A1D8S724"/>
<protein>
    <submittedName>
        <fullName evidence="1">Uncharacterized protein</fullName>
    </submittedName>
</protein>
<dbReference type="KEGG" id="hhsr:HSR6_2070"/>
<dbReference type="STRING" id="1873524.HSR6_2070"/>
<dbReference type="Proteomes" id="UP000185608">
    <property type="component" value="Chromosome"/>
</dbReference>
<dbReference type="EMBL" id="CP016070">
    <property type="protein sequence ID" value="AOW81156.1"/>
    <property type="molecule type" value="Genomic_DNA"/>
</dbReference>
<reference evidence="4" key="2">
    <citation type="submission" date="2016-08" db="EMBL/GenBank/DDBJ databases">
        <title>Discovery of first anaerobic lithoheterotrophic haloarchae widely represented in hypersaline habitats.</title>
        <authorList>
            <person name="Sorokin D.Y."/>
            <person name="Kublanov I.V."/>
            <person name="Roman P."/>
            <person name="Sinninghe Damste J.S."/>
            <person name="Golyshin P.N."/>
            <person name="Rojo D."/>
            <person name="Ciordia S."/>
            <person name="Mena Md.C."/>
            <person name="Ferrer M."/>
            <person name="Smedile F."/>
            <person name="Messina E."/>
            <person name="La Cono V."/>
            <person name="Yakimov M.M."/>
        </authorList>
    </citation>
    <scope>NUCLEOTIDE SEQUENCE [LARGE SCALE GENOMIC DNA]</scope>
    <source>
        <strain evidence="4">HSR6</strain>
    </source>
</reference>
<proteinExistence type="predicted"/>
<dbReference type="Proteomes" id="UP000186165">
    <property type="component" value="Chromosome"/>
</dbReference>
<accession>A0A1D8S724</accession>
<dbReference type="KEGG" id="halh:HTSR_1994"/>
<accession>A0A1J1AFA7</accession>
<name>A0A1D8S724_9EURY</name>
<dbReference type="Pfam" id="PF26069">
    <property type="entry name" value="DUF8026"/>
    <property type="match status" value="1"/>
</dbReference>
<dbReference type="InterPro" id="IPR058339">
    <property type="entry name" value="DUF8026"/>
</dbReference>
<evidence type="ECO:0000313" key="1">
    <source>
        <dbReference type="EMBL" id="AOW81156.1"/>
    </source>
</evidence>
<organism evidence="1 3">
    <name type="scientific">Halodesulfurarchaeum formicicum</name>
    <dbReference type="NCBI Taxonomy" id="1873524"/>
    <lineage>
        <taxon>Archaea</taxon>
        <taxon>Methanobacteriati</taxon>
        <taxon>Methanobacteriota</taxon>
        <taxon>Stenosarchaea group</taxon>
        <taxon>Halobacteria</taxon>
        <taxon>Halobacteriales</taxon>
        <taxon>Halobacteriaceae</taxon>
        <taxon>Halodesulfurarchaeum</taxon>
    </lineage>
</organism>
<dbReference type="EMBL" id="CP016804">
    <property type="protein sequence ID" value="APE96499.1"/>
    <property type="molecule type" value="Genomic_DNA"/>
</dbReference>
<sequence>MMLGSIVLLWGVGGWAMYRTLTDEDRKLDLIRRQGTIDTYSPTALADLRNWIENNPGDPYHEEAVDRHDECVEILRENEEPFYDWSESEIRALETIGEESAAD</sequence>
<evidence type="ECO:0000313" key="2">
    <source>
        <dbReference type="EMBL" id="APE96499.1"/>
    </source>
</evidence>
<keyword evidence="4" id="KW-1185">Reference proteome</keyword>